<sequence length="223" mass="25441">MEYDSMEYAFQAAGNDFHNHALVSRIFLRKMSLEAWSDMRTDIGGRREPDECELHHRQRKREIEEGNRDRISRADITSVTPIDCSAAPALPLEDRRRSSRVPLSLQSLCVRLSRSLRCFSDQPIRRDEGRSPHHEDSINRLMLFLNARILRNGSRGPSAQGRLHFLLFLRRSYLPSTFHASHTLPVPPAPVPHTHTHTLSAEGLPLESDRAVPCEKATMNDSS</sequence>
<gene>
    <name evidence="2" type="ORF">ROHU_036936</name>
</gene>
<dbReference type="Proteomes" id="UP000290572">
    <property type="component" value="Unassembled WGS sequence"/>
</dbReference>
<keyword evidence="3" id="KW-1185">Reference proteome</keyword>
<dbReference type="EMBL" id="QBIY01012698">
    <property type="protein sequence ID" value="RXN18853.1"/>
    <property type="molecule type" value="Genomic_DNA"/>
</dbReference>
<accession>A0A498MGA0</accession>
<dbReference type="AlphaFoldDB" id="A0A498MGA0"/>
<reference evidence="2 3" key="1">
    <citation type="submission" date="2018-03" db="EMBL/GenBank/DDBJ databases">
        <title>Draft genome sequence of Rohu Carp (Labeo rohita).</title>
        <authorList>
            <person name="Das P."/>
            <person name="Kushwaha B."/>
            <person name="Joshi C.G."/>
            <person name="Kumar D."/>
            <person name="Nagpure N.S."/>
            <person name="Sahoo L."/>
            <person name="Das S.P."/>
            <person name="Bit A."/>
            <person name="Patnaik S."/>
            <person name="Meher P.K."/>
            <person name="Jayasankar P."/>
            <person name="Koringa P.G."/>
            <person name="Patel N.V."/>
            <person name="Hinsu A.T."/>
            <person name="Kumar R."/>
            <person name="Pandey M."/>
            <person name="Agarwal S."/>
            <person name="Srivastava S."/>
            <person name="Singh M."/>
            <person name="Iquebal M.A."/>
            <person name="Jaiswal S."/>
            <person name="Angadi U.B."/>
            <person name="Kumar N."/>
            <person name="Raza M."/>
            <person name="Shah T.M."/>
            <person name="Rai A."/>
            <person name="Jena J.K."/>
        </authorList>
    </citation>
    <scope>NUCLEOTIDE SEQUENCE [LARGE SCALE GENOMIC DNA]</scope>
    <source>
        <strain evidence="2">DASCIFA01</strain>
        <tissue evidence="2">Testis</tissue>
    </source>
</reference>
<organism evidence="2 3">
    <name type="scientific">Labeo rohita</name>
    <name type="common">Indian major carp</name>
    <name type="synonym">Cyprinus rohita</name>
    <dbReference type="NCBI Taxonomy" id="84645"/>
    <lineage>
        <taxon>Eukaryota</taxon>
        <taxon>Metazoa</taxon>
        <taxon>Chordata</taxon>
        <taxon>Craniata</taxon>
        <taxon>Vertebrata</taxon>
        <taxon>Euteleostomi</taxon>
        <taxon>Actinopterygii</taxon>
        <taxon>Neopterygii</taxon>
        <taxon>Teleostei</taxon>
        <taxon>Ostariophysi</taxon>
        <taxon>Cypriniformes</taxon>
        <taxon>Cyprinidae</taxon>
        <taxon>Labeoninae</taxon>
        <taxon>Labeonini</taxon>
        <taxon>Labeo</taxon>
    </lineage>
</organism>
<proteinExistence type="predicted"/>
<comment type="caution">
    <text evidence="2">The sequence shown here is derived from an EMBL/GenBank/DDBJ whole genome shotgun (WGS) entry which is preliminary data.</text>
</comment>
<feature type="region of interest" description="Disordered" evidence="1">
    <location>
        <begin position="185"/>
        <end position="210"/>
    </location>
</feature>
<evidence type="ECO:0000313" key="2">
    <source>
        <dbReference type="EMBL" id="RXN18853.1"/>
    </source>
</evidence>
<protein>
    <submittedName>
        <fullName evidence="2">Uncharacterized protein</fullName>
    </submittedName>
</protein>
<evidence type="ECO:0000256" key="1">
    <source>
        <dbReference type="SAM" id="MobiDB-lite"/>
    </source>
</evidence>
<evidence type="ECO:0000313" key="3">
    <source>
        <dbReference type="Proteomes" id="UP000290572"/>
    </source>
</evidence>
<name>A0A498MGA0_LABRO</name>